<evidence type="ECO:0000313" key="1">
    <source>
        <dbReference type="EMBL" id="KAK9106876.1"/>
    </source>
</evidence>
<dbReference type="EMBL" id="JBBNAF010000010">
    <property type="protein sequence ID" value="KAK9106876.1"/>
    <property type="molecule type" value="Genomic_DNA"/>
</dbReference>
<accession>A0AAP0I323</accession>
<reference evidence="1 2" key="1">
    <citation type="submission" date="2024-01" db="EMBL/GenBank/DDBJ databases">
        <title>Genome assemblies of Stephania.</title>
        <authorList>
            <person name="Yang L."/>
        </authorList>
    </citation>
    <scope>NUCLEOTIDE SEQUENCE [LARGE SCALE GENOMIC DNA]</scope>
    <source>
        <strain evidence="1">YNDBR</strain>
        <tissue evidence="1">Leaf</tissue>
    </source>
</reference>
<comment type="caution">
    <text evidence="1">The sequence shown here is derived from an EMBL/GenBank/DDBJ whole genome shotgun (WGS) entry which is preliminary data.</text>
</comment>
<evidence type="ECO:0000313" key="2">
    <source>
        <dbReference type="Proteomes" id="UP001420932"/>
    </source>
</evidence>
<sequence length="66" mass="7596">MPRNGRIYASAVEMMKTLPFGFNSGEIFVGCVRLIIFFPNYNIQGKNPAKCSLKVKTRSRQITIRW</sequence>
<name>A0AAP0I323_9MAGN</name>
<organism evidence="1 2">
    <name type="scientific">Stephania yunnanensis</name>
    <dbReference type="NCBI Taxonomy" id="152371"/>
    <lineage>
        <taxon>Eukaryota</taxon>
        <taxon>Viridiplantae</taxon>
        <taxon>Streptophyta</taxon>
        <taxon>Embryophyta</taxon>
        <taxon>Tracheophyta</taxon>
        <taxon>Spermatophyta</taxon>
        <taxon>Magnoliopsida</taxon>
        <taxon>Ranunculales</taxon>
        <taxon>Menispermaceae</taxon>
        <taxon>Menispermoideae</taxon>
        <taxon>Cissampelideae</taxon>
        <taxon>Stephania</taxon>
    </lineage>
</organism>
<protein>
    <submittedName>
        <fullName evidence="1">Uncharacterized protein</fullName>
    </submittedName>
</protein>
<dbReference type="AlphaFoldDB" id="A0AAP0I323"/>
<gene>
    <name evidence="1" type="ORF">Syun_022887</name>
</gene>
<proteinExistence type="predicted"/>
<keyword evidence="2" id="KW-1185">Reference proteome</keyword>
<dbReference type="Proteomes" id="UP001420932">
    <property type="component" value="Unassembled WGS sequence"/>
</dbReference>